<proteinExistence type="predicted"/>
<reference evidence="1 2" key="1">
    <citation type="journal article" date="2024" name="Ann. Entomol. Soc. Am.">
        <title>Genomic analyses of the southern and eastern yellowjacket wasps (Hymenoptera: Vespidae) reveal evolutionary signatures of social life.</title>
        <authorList>
            <person name="Catto M.A."/>
            <person name="Caine P.B."/>
            <person name="Orr S.E."/>
            <person name="Hunt B.G."/>
            <person name="Goodisman M.A.D."/>
        </authorList>
    </citation>
    <scope>NUCLEOTIDE SEQUENCE [LARGE SCALE GENOMIC DNA]</scope>
    <source>
        <strain evidence="1">232</strain>
        <tissue evidence="1">Head and thorax</tissue>
    </source>
</reference>
<name>A0ABD2CMC1_VESMC</name>
<accession>A0ABD2CMC1</accession>
<dbReference type="Proteomes" id="UP001607303">
    <property type="component" value="Unassembled WGS sequence"/>
</dbReference>
<keyword evidence="2" id="KW-1185">Reference proteome</keyword>
<evidence type="ECO:0000313" key="1">
    <source>
        <dbReference type="EMBL" id="KAL2746258.1"/>
    </source>
</evidence>
<organism evidence="1 2">
    <name type="scientific">Vespula maculifrons</name>
    <name type="common">Eastern yellow jacket</name>
    <name type="synonym">Wasp</name>
    <dbReference type="NCBI Taxonomy" id="7453"/>
    <lineage>
        <taxon>Eukaryota</taxon>
        <taxon>Metazoa</taxon>
        <taxon>Ecdysozoa</taxon>
        <taxon>Arthropoda</taxon>
        <taxon>Hexapoda</taxon>
        <taxon>Insecta</taxon>
        <taxon>Pterygota</taxon>
        <taxon>Neoptera</taxon>
        <taxon>Endopterygota</taxon>
        <taxon>Hymenoptera</taxon>
        <taxon>Apocrita</taxon>
        <taxon>Aculeata</taxon>
        <taxon>Vespoidea</taxon>
        <taxon>Vespidae</taxon>
        <taxon>Vespinae</taxon>
        <taxon>Vespula</taxon>
    </lineage>
</organism>
<comment type="caution">
    <text evidence="1">The sequence shown here is derived from an EMBL/GenBank/DDBJ whole genome shotgun (WGS) entry which is preliminary data.</text>
</comment>
<sequence>MTLYLEGCAKRTNSIRINESYEAEFNVLRSVFGFTPGDLTIDRQYIQLLVKMLGTPKKCGNISIVMKKFKKDTLRNASESSRKQ</sequence>
<protein>
    <submittedName>
        <fullName evidence="1">Uncharacterized protein</fullName>
    </submittedName>
</protein>
<dbReference type="EMBL" id="JAYRBN010000037">
    <property type="protein sequence ID" value="KAL2746258.1"/>
    <property type="molecule type" value="Genomic_DNA"/>
</dbReference>
<dbReference type="AlphaFoldDB" id="A0ABD2CMC1"/>
<evidence type="ECO:0000313" key="2">
    <source>
        <dbReference type="Proteomes" id="UP001607303"/>
    </source>
</evidence>
<gene>
    <name evidence="1" type="ORF">V1477_004628</name>
</gene>